<evidence type="ECO:0008006" key="3">
    <source>
        <dbReference type="Google" id="ProtNLM"/>
    </source>
</evidence>
<protein>
    <recommendedName>
        <fullName evidence="3">VanZ-like domain-containing protein</fullName>
    </recommendedName>
</protein>
<dbReference type="EMBL" id="FN543108">
    <property type="protein sequence ID" value="CBA33726.1"/>
    <property type="molecule type" value="Genomic_DNA"/>
</dbReference>
<accession>C9YH00</accession>
<evidence type="ECO:0000256" key="1">
    <source>
        <dbReference type="SAM" id="Phobius"/>
    </source>
</evidence>
<feature type="transmembrane region" description="Helical" evidence="1">
    <location>
        <begin position="45"/>
        <end position="73"/>
    </location>
</feature>
<dbReference type="PANTHER" id="PTHR28008:SF1">
    <property type="entry name" value="DOMAIN PROTEIN, PUTATIVE (AFU_ORTHOLOGUE AFUA_3G10980)-RELATED"/>
    <property type="match status" value="1"/>
</dbReference>
<dbReference type="PANTHER" id="PTHR28008">
    <property type="entry name" value="DOMAIN PROTEIN, PUTATIVE (AFU_ORTHOLOGUE AFUA_3G10980)-RELATED"/>
    <property type="match status" value="1"/>
</dbReference>
<proteinExistence type="predicted"/>
<feature type="transmembrane region" description="Helical" evidence="1">
    <location>
        <begin position="94"/>
        <end position="114"/>
    </location>
</feature>
<keyword evidence="1" id="KW-0812">Transmembrane</keyword>
<keyword evidence="1" id="KW-0472">Membrane</keyword>
<evidence type="ECO:0000313" key="2">
    <source>
        <dbReference type="EMBL" id="CBA33726.1"/>
    </source>
</evidence>
<reference evidence="2" key="1">
    <citation type="journal article" date="2010" name="Nature">
        <title>The Dynamic genome of Hydra.</title>
        <authorList>
            <person name="Chapman J.A."/>
            <person name="Kirkness E.F."/>
            <person name="Simakov O."/>
            <person name="Hampson S.E."/>
            <person name="Mitros T."/>
            <person name="Weinmaier T."/>
            <person name="Rattei T."/>
            <person name="Balasubramanian P.G."/>
            <person name="Borman J."/>
            <person name="Busam D."/>
            <person name="Disbennett K."/>
            <person name="Pfannkoch C."/>
            <person name="Sumin N."/>
            <person name="Sutton G."/>
            <person name="Viswanathan L."/>
            <person name="Walenz B."/>
            <person name="Goodstein D.M."/>
            <person name="Hellsten U."/>
            <person name="Kawashima T."/>
            <person name="Prochnik S.E."/>
            <person name="Putnam N.H."/>
            <person name="Shu S."/>
            <person name="Blumberg B."/>
            <person name="Dana C.E."/>
            <person name="Gee L."/>
            <person name="Kibler D.F."/>
            <person name="Law L."/>
            <person name="Lindgens D."/>
            <person name="Martinez D.E."/>
            <person name="Peng J."/>
            <person name="Wigge P.A."/>
            <person name="Bertulat B."/>
            <person name="Guder C."/>
            <person name="Nakamura Y."/>
            <person name="Ozbek S."/>
            <person name="Watanabe H."/>
            <person name="Khalturin K."/>
            <person name="Hemmrich G."/>
            <person name="Franke A."/>
            <person name="Augustin R."/>
            <person name="Fraune S."/>
            <person name="Hayakawa E."/>
            <person name="Hayakawa S."/>
            <person name="Hirose M."/>
            <person name="Hwang J."/>
            <person name="Ikeo K."/>
            <person name="Nishimiya-Fujisawa C."/>
            <person name="Ogura A."/>
            <person name="Takahashi T."/>
            <person name="Steinmetz P.R."/>
            <person name="Zhang X."/>
            <person name="Aufschnaiter R."/>
            <person name="Eder M.K."/>
            <person name="Gorny A.K."/>
            <person name="Salvenmoser W."/>
            <person name="Heimberg A.M."/>
            <person name="Wheeler B.M."/>
            <person name="Peterson K.J."/>
            <person name="Boettger A."/>
            <person name="Tischler P."/>
            <person name="Wolf A."/>
            <person name="Gojobori T."/>
            <person name="Remington K.A."/>
            <person name="Strausberg R.L."/>
            <person name="Venter J."/>
            <person name="Technau U."/>
            <person name="Hobmayer B."/>
            <person name="Bosch T.C."/>
            <person name="Holstein T.W."/>
            <person name="Fujisawa T."/>
            <person name="Bode H.R."/>
            <person name="David C.N."/>
            <person name="Rokhsar D.S."/>
            <person name="Steele R.E."/>
        </authorList>
    </citation>
    <scope>NUCLEOTIDE SEQUENCE</scope>
</reference>
<keyword evidence="1" id="KW-1133">Transmembrane helix</keyword>
<name>C9YH00_CURXX</name>
<organism evidence="2">
    <name type="scientific">Curvibacter symbiont subsp. Hydra magnipapillata</name>
    <dbReference type="NCBI Taxonomy" id="667019"/>
    <lineage>
        <taxon>Bacteria</taxon>
        <taxon>Pseudomonadati</taxon>
        <taxon>Pseudomonadota</taxon>
        <taxon>Betaproteobacteria</taxon>
        <taxon>Burkholderiales</taxon>
        <taxon>Comamonadaceae</taxon>
        <taxon>Curvibacter</taxon>
    </lineage>
</organism>
<dbReference type="AlphaFoldDB" id="C9YH00"/>
<gene>
    <name evidence="2" type="ORF">Csp_B20500</name>
</gene>
<sequence>MNLKLARLLWKVAFWLLVALTVVMSLVPGEQVPQTLVFWDKAQHALGFAALAVFGLLAYPMAVPRVLVGLLLLGVAIECAQAMTTWRQGDWMDWLADATGIALGTGAMAVWARIRGLTLLAGNSGT</sequence>
<dbReference type="NCBIfam" id="NF037970">
    <property type="entry name" value="vanZ_1"/>
    <property type="match status" value="1"/>
</dbReference>